<dbReference type="Pfam" id="PF00995">
    <property type="entry name" value="Sec1"/>
    <property type="match status" value="1"/>
</dbReference>
<dbReference type="Gene3D" id="3.40.50.1910">
    <property type="match status" value="2"/>
</dbReference>
<dbReference type="InterPro" id="IPR027482">
    <property type="entry name" value="Sec1-like_dom2"/>
</dbReference>
<accession>F0WX14</accession>
<evidence type="ECO:0000256" key="1">
    <source>
        <dbReference type="ARBA" id="ARBA00009884"/>
    </source>
</evidence>
<dbReference type="InterPro" id="IPR036045">
    <property type="entry name" value="Sec1-like_sf"/>
</dbReference>
<protein>
    <submittedName>
        <fullName evidence="2">Vacuolar protein sortingassociated protein putative</fullName>
    </submittedName>
</protein>
<organism evidence="2">
    <name type="scientific">Albugo laibachii Nc14</name>
    <dbReference type="NCBI Taxonomy" id="890382"/>
    <lineage>
        <taxon>Eukaryota</taxon>
        <taxon>Sar</taxon>
        <taxon>Stramenopiles</taxon>
        <taxon>Oomycota</taxon>
        <taxon>Peronosporomycetes</taxon>
        <taxon>Albuginales</taxon>
        <taxon>Albuginaceae</taxon>
        <taxon>Albugo</taxon>
    </lineage>
</organism>
<dbReference type="InterPro" id="IPR043155">
    <property type="entry name" value="VPS33_dom3b"/>
</dbReference>
<evidence type="ECO:0000313" key="2">
    <source>
        <dbReference type="EMBL" id="CCA26002.1"/>
    </source>
</evidence>
<dbReference type="AlphaFoldDB" id="F0WX14"/>
<dbReference type="EMBL" id="FR824384">
    <property type="protein sequence ID" value="CCA26002.1"/>
    <property type="molecule type" value="Genomic_DNA"/>
</dbReference>
<dbReference type="GO" id="GO:0016192">
    <property type="term" value="P:vesicle-mediated transport"/>
    <property type="evidence" value="ECO:0007669"/>
    <property type="project" value="InterPro"/>
</dbReference>
<reference evidence="2" key="1">
    <citation type="journal article" date="2011" name="PLoS Biol.">
        <title>Gene gain and loss during evolution of obligate parasitism in the white rust pathogen of Arabidopsis thaliana.</title>
        <authorList>
            <person name="Kemen E."/>
            <person name="Gardiner A."/>
            <person name="Schultz-Larsen T."/>
            <person name="Kemen A.C."/>
            <person name="Balmuth A.L."/>
            <person name="Robert-Seilaniantz A."/>
            <person name="Bailey K."/>
            <person name="Holub E."/>
            <person name="Studholme D.J."/>
            <person name="Maclean D."/>
            <person name="Jones J.D."/>
        </authorList>
    </citation>
    <scope>NUCLEOTIDE SEQUENCE</scope>
</reference>
<dbReference type="HOGENOM" id="CLU_016678_2_0_1"/>
<sequence>MEHSATGESSPPGSGLPSNHLRKHYIIALRRIIHSIRGFARLGAEEDYDDIYIIPSRSYQHVFSYIGQDVMETIQSEKQSLHCMDISESLESVHSTGRMALVYLTFAKADEVEAVTKHAEKLFSAPLRSTQFNQTHAPSIHLFVFGEFTDSIRSSLVMYQRRNAALPPINIAKFPAGFLSLDSDLLILGQTSFLFDLFVRNDYSALESVVTVLQEFQHLFGFFESVKCKGQLAITVANGLMACMEQKDFDRNKQGKKRRDRRYTLVLLDRSVDLVSPLMTPLTYHALLDQIYGNEDEFMHVDSTAIPVDPQAPTSFLQVPNDRAETFAEVLEFNSADPIFSQVRSSSIDKLPDMLKELALEMKCSFQRFQSTANSATISDIQKFVKTIPSEKIKQQKLEVHTKLAEDLLAIVHSNEFRSTWNLEREMGDASVDEDEVYQKLENRIISDISLTSIFRLICLFSLVRGGLAPKKIAQCNSLIQQKHGTIALQCIKRLLELGILKVRSNTRRNIELSEALVNFQLICKNLNLIELNACDHLAYVTGGYAPISCRLAEEIGRCGNWLEIDSTMKLLKGARVEMTTCTETRIQTTHSLKTRVIVVCVLGGITHTEIAGLRWLSTIYSCDFVIMATSICNSKTFLSRLIQDITNIEPTEQSENPN</sequence>
<comment type="similarity">
    <text evidence="1">Belongs to the STXBP/unc-18/SEC1 family.</text>
</comment>
<dbReference type="InterPro" id="IPR001619">
    <property type="entry name" value="Sec1-like"/>
</dbReference>
<dbReference type="SUPFAM" id="SSF56815">
    <property type="entry name" value="Sec1/munc18-like (SM) proteins"/>
    <property type="match status" value="1"/>
</dbReference>
<gene>
    <name evidence="2" type="primary">AlNc14C339G10770</name>
    <name evidence="2" type="ORF">ALNC14_121460</name>
</gene>
<reference evidence="2" key="2">
    <citation type="submission" date="2011-02" db="EMBL/GenBank/DDBJ databases">
        <authorList>
            <person name="MacLean D."/>
        </authorList>
    </citation>
    <scope>NUCLEOTIDE SEQUENCE</scope>
</reference>
<dbReference type="PANTHER" id="PTHR11679">
    <property type="entry name" value="VESICLE PROTEIN SORTING-ASSOCIATED"/>
    <property type="match status" value="1"/>
</dbReference>
<proteinExistence type="inferred from homology"/>
<dbReference type="Gene3D" id="1.25.40.850">
    <property type="match status" value="1"/>
</dbReference>
<name>F0WX14_9STRA</name>